<dbReference type="AlphaFoldDB" id="A0A372LM61"/>
<proteinExistence type="predicted"/>
<dbReference type="EMBL" id="QVTE01000043">
    <property type="protein sequence ID" value="RFU67446.1"/>
    <property type="molecule type" value="Genomic_DNA"/>
</dbReference>
<evidence type="ECO:0000313" key="1">
    <source>
        <dbReference type="EMBL" id="RFU67446.1"/>
    </source>
</evidence>
<reference evidence="1 2" key="1">
    <citation type="submission" date="2018-08" db="EMBL/GenBank/DDBJ databases">
        <title>Bacillus chawlae sp. nov., Bacillus glennii sp. nov., and Bacillus saganii sp. nov. Isolated from the Vehicle Assembly Building at Kennedy Space Center where the Viking Spacecraft were Assembled.</title>
        <authorList>
            <person name="Seuylemezian A."/>
            <person name="Vaishampayan P."/>
        </authorList>
    </citation>
    <scope>NUCLEOTIDE SEQUENCE [LARGE SCALE GENOMIC DNA]</scope>
    <source>
        <strain evidence="1 2">V47-23a</strain>
    </source>
</reference>
<protein>
    <submittedName>
        <fullName evidence="1">IS21 family transposase</fullName>
    </submittedName>
</protein>
<comment type="caution">
    <text evidence="1">The sequence shown here is derived from an EMBL/GenBank/DDBJ whole genome shotgun (WGS) entry which is preliminary data.</text>
</comment>
<organism evidence="1 2">
    <name type="scientific">Peribacillus saganii</name>
    <dbReference type="NCBI Taxonomy" id="2303992"/>
    <lineage>
        <taxon>Bacteria</taxon>
        <taxon>Bacillati</taxon>
        <taxon>Bacillota</taxon>
        <taxon>Bacilli</taxon>
        <taxon>Bacillales</taxon>
        <taxon>Bacillaceae</taxon>
        <taxon>Peribacillus</taxon>
    </lineage>
</organism>
<sequence length="83" mass="9784">MIYNEIHRLRGEGFSNSAIARKLKISRNRVIEYGRMSPEEFYSFAISLQSRSKKLDPFREEILEWLKEHPDLSGAQVLDWLGE</sequence>
<evidence type="ECO:0000313" key="2">
    <source>
        <dbReference type="Proteomes" id="UP000264541"/>
    </source>
</evidence>
<name>A0A372LM61_9BACI</name>
<feature type="non-terminal residue" evidence="1">
    <location>
        <position position="83"/>
    </location>
</feature>
<dbReference type="Proteomes" id="UP000264541">
    <property type="component" value="Unassembled WGS sequence"/>
</dbReference>
<keyword evidence="2" id="KW-1185">Reference proteome</keyword>
<accession>A0A372LM61</accession>
<gene>
    <name evidence="1" type="ORF">D0469_14395</name>
</gene>